<reference evidence="2" key="1">
    <citation type="journal article" date="2012" name="Nature">
        <title>The tomato genome sequence provides insights into fleshy fruit evolution.</title>
        <authorList>
            <consortium name="Tomato Genome Consortium"/>
        </authorList>
    </citation>
    <scope>NUCLEOTIDE SEQUENCE [LARGE SCALE GENOMIC DNA]</scope>
    <source>
        <strain evidence="2">cv. Heinz 1706</strain>
    </source>
</reference>
<dbReference type="AlphaFoldDB" id="A0A3Q7H6L2"/>
<reference evidence="2" key="2">
    <citation type="submission" date="2019-01" db="UniProtKB">
        <authorList>
            <consortium name="EnsemblPlants"/>
        </authorList>
    </citation>
    <scope>IDENTIFICATION</scope>
    <source>
        <strain evidence="2">cv. Heinz 1706</strain>
    </source>
</reference>
<protein>
    <submittedName>
        <fullName evidence="2">Uncharacterized protein</fullName>
    </submittedName>
</protein>
<name>A0A3Q7H6L2_SOLLC</name>
<dbReference type="Proteomes" id="UP000004994">
    <property type="component" value="Chromosome 5"/>
</dbReference>
<dbReference type="STRING" id="4081.A0A3Q7H6L2"/>
<feature type="region of interest" description="Disordered" evidence="1">
    <location>
        <begin position="73"/>
        <end position="99"/>
    </location>
</feature>
<accession>A0A3Q7H6L2</accession>
<evidence type="ECO:0000313" key="3">
    <source>
        <dbReference type="Proteomes" id="UP000004994"/>
    </source>
</evidence>
<proteinExistence type="predicted"/>
<feature type="compositionally biased region" description="Basic and acidic residues" evidence="1">
    <location>
        <begin position="79"/>
        <end position="99"/>
    </location>
</feature>
<keyword evidence="3" id="KW-1185">Reference proteome</keyword>
<evidence type="ECO:0000256" key="1">
    <source>
        <dbReference type="SAM" id="MobiDB-lite"/>
    </source>
</evidence>
<sequence>MANTWRSTFDKGLVFSSVLLSYTPASNRGRMPHVHLQRLAEQRTGSQSTSNNPGRLTIRQPVADSMYVQSEHSIAVSEHSAHETRPIFDDDLENGRWRH</sequence>
<dbReference type="Gramene" id="Solyc05g008800.3.1">
    <property type="protein sequence ID" value="Solyc05g008800.3.1"/>
    <property type="gene ID" value="Solyc05g008800.3"/>
</dbReference>
<dbReference type="InParanoid" id="A0A3Q7H6L2"/>
<organism evidence="2">
    <name type="scientific">Solanum lycopersicum</name>
    <name type="common">Tomato</name>
    <name type="synonym">Lycopersicon esculentum</name>
    <dbReference type="NCBI Taxonomy" id="4081"/>
    <lineage>
        <taxon>Eukaryota</taxon>
        <taxon>Viridiplantae</taxon>
        <taxon>Streptophyta</taxon>
        <taxon>Embryophyta</taxon>
        <taxon>Tracheophyta</taxon>
        <taxon>Spermatophyta</taxon>
        <taxon>Magnoliopsida</taxon>
        <taxon>eudicotyledons</taxon>
        <taxon>Gunneridae</taxon>
        <taxon>Pentapetalae</taxon>
        <taxon>asterids</taxon>
        <taxon>lamiids</taxon>
        <taxon>Solanales</taxon>
        <taxon>Solanaceae</taxon>
        <taxon>Solanoideae</taxon>
        <taxon>Solaneae</taxon>
        <taxon>Solanum</taxon>
        <taxon>Solanum subgen. Lycopersicon</taxon>
    </lineage>
</organism>
<dbReference type="EnsemblPlants" id="Solyc05g008800.3.1">
    <property type="protein sequence ID" value="Solyc05g008800.3.1"/>
    <property type="gene ID" value="Solyc05g008800.3"/>
</dbReference>
<evidence type="ECO:0000313" key="2">
    <source>
        <dbReference type="EnsemblPlants" id="Solyc05g008800.3.1"/>
    </source>
</evidence>